<evidence type="ECO:0000313" key="2">
    <source>
        <dbReference type="EMBL" id="SNB61863.1"/>
    </source>
</evidence>
<dbReference type="STRING" id="1522312.GCA_900177895_01246"/>
<dbReference type="EMBL" id="FXUV02000014">
    <property type="protein sequence ID" value="SNB61863.1"/>
    <property type="molecule type" value="Genomic_DNA"/>
</dbReference>
<protein>
    <submittedName>
        <fullName evidence="1">Uncharacterized protein</fullName>
    </submittedName>
</protein>
<sequence>MVVFQGELFSQHFKNFPRSDLRMVFELWNRGLILL</sequence>
<reference evidence="1" key="1">
    <citation type="submission" date="2017-05" db="EMBL/GenBank/DDBJ databases">
        <authorList>
            <person name="Song R."/>
            <person name="Chenine A.L."/>
            <person name="Ruprecht R.M."/>
        </authorList>
    </citation>
    <scope>NUCLEOTIDE SEQUENCE</scope>
    <source>
        <strain evidence="1">Kingella_eburonensis</strain>
    </source>
</reference>
<gene>
    <name evidence="2" type="ORF">KEBURONENSIS_00928</name>
    <name evidence="1" type="ORF">KEBURONENSIS_01341</name>
</gene>
<accession>A0A238HG13</accession>
<organism evidence="1">
    <name type="scientific">Kingella negevensis</name>
    <dbReference type="NCBI Taxonomy" id="1522312"/>
    <lineage>
        <taxon>Bacteria</taxon>
        <taxon>Pseudomonadati</taxon>
        <taxon>Pseudomonadota</taxon>
        <taxon>Betaproteobacteria</taxon>
        <taxon>Neisseriales</taxon>
        <taxon>Neisseriaceae</taxon>
        <taxon>Kingella</taxon>
    </lineage>
</organism>
<dbReference type="Proteomes" id="UP000215450">
    <property type="component" value="Unassembled WGS sequence"/>
</dbReference>
<name>A0A238HG13_9NEIS</name>
<evidence type="ECO:0000313" key="1">
    <source>
        <dbReference type="EMBL" id="SMQ12441.1"/>
    </source>
</evidence>
<dbReference type="EMBL" id="FXUV01000021">
    <property type="protein sequence ID" value="SMQ12441.1"/>
    <property type="molecule type" value="Genomic_DNA"/>
</dbReference>
<evidence type="ECO:0000313" key="3">
    <source>
        <dbReference type="Proteomes" id="UP000215450"/>
    </source>
</evidence>
<keyword evidence="3" id="KW-1185">Reference proteome</keyword>
<dbReference type="AlphaFoldDB" id="A0A238HG13"/>
<reference evidence="2 3" key="2">
    <citation type="submission" date="2017-06" db="EMBL/GenBank/DDBJ databases">
        <authorList>
            <person name="Kim H.J."/>
            <person name="Triplett B.A."/>
        </authorList>
    </citation>
    <scope>NUCLEOTIDE SEQUENCE [LARGE SCALE GENOMIC DNA]</scope>
    <source>
        <strain evidence="2">Kingella_eburonensis</strain>
    </source>
</reference>
<proteinExistence type="predicted"/>